<protein>
    <submittedName>
        <fullName evidence="7">TetR family transcriptional regulator</fullName>
    </submittedName>
</protein>
<evidence type="ECO:0000256" key="1">
    <source>
        <dbReference type="ARBA" id="ARBA00023015"/>
    </source>
</evidence>
<dbReference type="SUPFAM" id="SSF46689">
    <property type="entry name" value="Homeodomain-like"/>
    <property type="match status" value="1"/>
</dbReference>
<feature type="region of interest" description="Disordered" evidence="5">
    <location>
        <begin position="1"/>
        <end position="28"/>
    </location>
</feature>
<evidence type="ECO:0000256" key="4">
    <source>
        <dbReference type="PROSITE-ProRule" id="PRU00335"/>
    </source>
</evidence>
<reference evidence="7" key="1">
    <citation type="submission" date="2021-01" db="EMBL/GenBank/DDBJ databases">
        <title>Genome sequence of Phenylobacterium sp. 20VBR1 isolated from a valley glaceir, Ny-Alesund, Svalbard.</title>
        <authorList>
            <person name="Thomas F.A."/>
            <person name="Krishnan K.P."/>
            <person name="Sinha R.K."/>
        </authorList>
    </citation>
    <scope>NUCLEOTIDE SEQUENCE</scope>
    <source>
        <strain evidence="7">20VBR1</strain>
    </source>
</reference>
<feature type="compositionally biased region" description="Basic and acidic residues" evidence="5">
    <location>
        <begin position="1"/>
        <end position="13"/>
    </location>
</feature>
<dbReference type="PANTHER" id="PTHR30055">
    <property type="entry name" value="HTH-TYPE TRANSCRIPTIONAL REGULATOR RUTR"/>
    <property type="match status" value="1"/>
</dbReference>
<evidence type="ECO:0000259" key="6">
    <source>
        <dbReference type="PROSITE" id="PS50977"/>
    </source>
</evidence>
<evidence type="ECO:0000313" key="7">
    <source>
        <dbReference type="EMBL" id="QQZ52095.1"/>
    </source>
</evidence>
<dbReference type="PANTHER" id="PTHR30055:SF234">
    <property type="entry name" value="HTH-TYPE TRANSCRIPTIONAL REGULATOR BETI"/>
    <property type="match status" value="1"/>
</dbReference>
<name>A0A974P7X8_9CAUL</name>
<dbReference type="InterPro" id="IPR050109">
    <property type="entry name" value="HTH-type_TetR-like_transc_reg"/>
</dbReference>
<dbReference type="GO" id="GO:0000976">
    <property type="term" value="F:transcription cis-regulatory region binding"/>
    <property type="evidence" value="ECO:0007669"/>
    <property type="project" value="TreeGrafter"/>
</dbReference>
<dbReference type="InterPro" id="IPR036271">
    <property type="entry name" value="Tet_transcr_reg_TetR-rel_C_sf"/>
</dbReference>
<accession>A0A974P7X8</accession>
<keyword evidence="3" id="KW-0804">Transcription</keyword>
<dbReference type="Pfam" id="PF00440">
    <property type="entry name" value="TetR_N"/>
    <property type="match status" value="1"/>
</dbReference>
<feature type="domain" description="HTH tetR-type" evidence="6">
    <location>
        <begin position="30"/>
        <end position="90"/>
    </location>
</feature>
<dbReference type="InterPro" id="IPR009057">
    <property type="entry name" value="Homeodomain-like_sf"/>
</dbReference>
<dbReference type="PROSITE" id="PS50977">
    <property type="entry name" value="HTH_TETR_2"/>
    <property type="match status" value="1"/>
</dbReference>
<dbReference type="Pfam" id="PF17939">
    <property type="entry name" value="TetR_C_30"/>
    <property type="match status" value="1"/>
</dbReference>
<organism evidence="7">
    <name type="scientific">Phenylobacterium glaciei</name>
    <dbReference type="NCBI Taxonomy" id="2803784"/>
    <lineage>
        <taxon>Bacteria</taxon>
        <taxon>Pseudomonadati</taxon>
        <taxon>Pseudomonadota</taxon>
        <taxon>Alphaproteobacteria</taxon>
        <taxon>Caulobacterales</taxon>
        <taxon>Caulobacteraceae</taxon>
        <taxon>Phenylobacterium</taxon>
    </lineage>
</organism>
<dbReference type="InterPro" id="IPR001647">
    <property type="entry name" value="HTH_TetR"/>
</dbReference>
<keyword evidence="1" id="KW-0805">Transcription regulation</keyword>
<feature type="DNA-binding region" description="H-T-H motif" evidence="4">
    <location>
        <begin position="53"/>
        <end position="72"/>
    </location>
</feature>
<dbReference type="InterPro" id="IPR041586">
    <property type="entry name" value="PsrA_TetR_C"/>
</dbReference>
<dbReference type="SUPFAM" id="SSF48498">
    <property type="entry name" value="Tetracyclin repressor-like, C-terminal domain"/>
    <property type="match status" value="1"/>
</dbReference>
<dbReference type="AlphaFoldDB" id="A0A974P7X8"/>
<dbReference type="EMBL" id="CP068570">
    <property type="protein sequence ID" value="QQZ52095.1"/>
    <property type="molecule type" value="Genomic_DNA"/>
</dbReference>
<evidence type="ECO:0000256" key="2">
    <source>
        <dbReference type="ARBA" id="ARBA00023125"/>
    </source>
</evidence>
<sequence>MLKARTVGEDATWRPRCSQGAGQDRAQKSFETSERILDVAEAAFSRHGFDGVTLRAVAKKAKVDTALLHYYFDSKKGLFDAVFLRRAEVLNKDRMEAMDRYEAEAGDNITVEGAVAAFLNPVLERCANAGPEWRAYFALVGVVNNTPVWGGETMTRYFDPVIHRLIRVVRRALPYAREEDLFWSYHMLSGSLTLTLAETGRIDTLSKGLCRSEDIAAVTPRMIAYAAAGFRAVCKS</sequence>
<dbReference type="Gene3D" id="1.10.357.10">
    <property type="entry name" value="Tetracycline Repressor, domain 2"/>
    <property type="match status" value="1"/>
</dbReference>
<evidence type="ECO:0000256" key="3">
    <source>
        <dbReference type="ARBA" id="ARBA00023163"/>
    </source>
</evidence>
<dbReference type="GO" id="GO:0003700">
    <property type="term" value="F:DNA-binding transcription factor activity"/>
    <property type="evidence" value="ECO:0007669"/>
    <property type="project" value="TreeGrafter"/>
</dbReference>
<evidence type="ECO:0000256" key="5">
    <source>
        <dbReference type="SAM" id="MobiDB-lite"/>
    </source>
</evidence>
<keyword evidence="2 4" id="KW-0238">DNA-binding</keyword>
<gene>
    <name evidence="7" type="ORF">JKL49_25825</name>
</gene>
<proteinExistence type="predicted"/>
<dbReference type="PRINTS" id="PR00455">
    <property type="entry name" value="HTHTETR"/>
</dbReference>